<evidence type="ECO:0000256" key="5">
    <source>
        <dbReference type="ARBA" id="ARBA00022840"/>
    </source>
</evidence>
<keyword evidence="2" id="KW-0227">DNA damage</keyword>
<evidence type="ECO:0000313" key="10">
    <source>
        <dbReference type="Proteomes" id="UP000612956"/>
    </source>
</evidence>
<dbReference type="GO" id="GO:0016787">
    <property type="term" value="F:hydrolase activity"/>
    <property type="evidence" value="ECO:0007669"/>
    <property type="project" value="UniProtKB-UniRule"/>
</dbReference>
<keyword evidence="1 7" id="KW-0547">Nucleotide-binding</keyword>
<dbReference type="AlphaFoldDB" id="A0A917VCV8"/>
<dbReference type="Pfam" id="PF00580">
    <property type="entry name" value="UvrD-helicase"/>
    <property type="match status" value="1"/>
</dbReference>
<evidence type="ECO:0000259" key="8">
    <source>
        <dbReference type="PROSITE" id="PS51198"/>
    </source>
</evidence>
<accession>A0A917VCV8</accession>
<dbReference type="GO" id="GO:0043138">
    <property type="term" value="F:3'-5' DNA helicase activity"/>
    <property type="evidence" value="ECO:0007669"/>
    <property type="project" value="TreeGrafter"/>
</dbReference>
<reference evidence="9" key="1">
    <citation type="journal article" date="2014" name="Int. J. Syst. Evol. Microbiol.">
        <title>Complete genome sequence of Corynebacterium casei LMG S-19264T (=DSM 44701T), isolated from a smear-ripened cheese.</title>
        <authorList>
            <consortium name="US DOE Joint Genome Institute (JGI-PGF)"/>
            <person name="Walter F."/>
            <person name="Albersmeier A."/>
            <person name="Kalinowski J."/>
            <person name="Ruckert C."/>
        </authorList>
    </citation>
    <scope>NUCLEOTIDE SEQUENCE</scope>
    <source>
        <strain evidence="9">CGMCC 4.7278</strain>
    </source>
</reference>
<dbReference type="InterPro" id="IPR027417">
    <property type="entry name" value="P-loop_NTPase"/>
</dbReference>
<name>A0A917VCV8_9NOCA</name>
<keyword evidence="5 7" id="KW-0067">ATP-binding</keyword>
<dbReference type="PROSITE" id="PS51198">
    <property type="entry name" value="UVRD_HELICASE_ATP_BIND"/>
    <property type="match status" value="1"/>
</dbReference>
<sequence length="653" mass="72177">MANIHRERIARWAEQQLAEQRHLPPQQRRLLTGLLTTPGWHLLLSPRPPSASRVAAYALSRTGVFALTFVATPPSPETLLTIRREAEQTFARLSISGTQFVPHSIELVFLVPYGSRITAAGRYLVANETNFVHILSRRDNRMRTERVAELATAAAEILNSWQWLSWGDAPRTETIESTGLFAAEDIAADARLAALRKPFSDWMTFLDPEQLPHVTATFTGPARISGPAGTGKSVVALHRMAHFVKRNSGRVLFTTFVKTLPAYHRRGFARLAPDAANRAVFLGLHAWAMKFLNHRGVEFNLDTDVVDVAFKHAWTRSGKVLGNVKDTDIGYWRDEISRVIKGRGIATKDVYKRVPRKGRDGISLVAARREYVWENWYLPYQRTLDKAGAHDFDDIIALAVAEITARPLDSTENFAMVVVDEVQDFTLMQLRLVHLIAGGGPDAQLLLVGDGQQQVYAGGCTLSEAGISLAGARGRVLRKNYRNCEAVLTYSQRIEASNAVDDLDGGAGIALRDSPPVLPGGRVVDMHVARHEVDGLLPNAIRAADLPPDAEVAVIVNFASEAARYLRVLQRAGFSTRALEAYDGSQVHEIKVGTVHRAKGMDFAAVFHVTDEPPTELSRLTGGARDRAEMLARQLLVATSRARDYLWVAYVVD</sequence>
<dbReference type="RefSeq" id="WP_188830397.1">
    <property type="nucleotide sequence ID" value="NZ_BMMW01000004.1"/>
</dbReference>
<dbReference type="PANTHER" id="PTHR11070:SF45">
    <property type="entry name" value="DNA 3'-5' HELICASE"/>
    <property type="match status" value="1"/>
</dbReference>
<dbReference type="GO" id="GO:0005524">
    <property type="term" value="F:ATP binding"/>
    <property type="evidence" value="ECO:0007669"/>
    <property type="project" value="UniProtKB-UniRule"/>
</dbReference>
<evidence type="ECO:0000256" key="2">
    <source>
        <dbReference type="ARBA" id="ARBA00022763"/>
    </source>
</evidence>
<evidence type="ECO:0000256" key="1">
    <source>
        <dbReference type="ARBA" id="ARBA00022741"/>
    </source>
</evidence>
<gene>
    <name evidence="9" type="ORF">GCM10011591_38050</name>
</gene>
<dbReference type="GO" id="GO:0005829">
    <property type="term" value="C:cytosol"/>
    <property type="evidence" value="ECO:0007669"/>
    <property type="project" value="TreeGrafter"/>
</dbReference>
<reference evidence="9" key="2">
    <citation type="submission" date="2020-09" db="EMBL/GenBank/DDBJ databases">
        <authorList>
            <person name="Sun Q."/>
            <person name="Zhou Y."/>
        </authorList>
    </citation>
    <scope>NUCLEOTIDE SEQUENCE</scope>
    <source>
        <strain evidence="9">CGMCC 4.7278</strain>
    </source>
</reference>
<dbReference type="GO" id="GO:0000725">
    <property type="term" value="P:recombinational repair"/>
    <property type="evidence" value="ECO:0007669"/>
    <property type="project" value="TreeGrafter"/>
</dbReference>
<keyword evidence="4 7" id="KW-0347">Helicase</keyword>
<evidence type="ECO:0000313" key="9">
    <source>
        <dbReference type="EMBL" id="GGK62184.1"/>
    </source>
</evidence>
<dbReference type="Proteomes" id="UP000612956">
    <property type="component" value="Unassembled WGS sequence"/>
</dbReference>
<evidence type="ECO:0000256" key="6">
    <source>
        <dbReference type="ARBA" id="ARBA00023204"/>
    </source>
</evidence>
<proteinExistence type="predicted"/>
<evidence type="ECO:0000256" key="7">
    <source>
        <dbReference type="PROSITE-ProRule" id="PRU00560"/>
    </source>
</evidence>
<comment type="caution">
    <text evidence="9">The sequence shown here is derived from an EMBL/GenBank/DDBJ whole genome shotgun (WGS) entry which is preliminary data.</text>
</comment>
<protein>
    <submittedName>
        <fullName evidence="9">DNA helicase</fullName>
    </submittedName>
</protein>
<organism evidence="9 10">
    <name type="scientific">Nocardia camponoti</name>
    <dbReference type="NCBI Taxonomy" id="1616106"/>
    <lineage>
        <taxon>Bacteria</taxon>
        <taxon>Bacillati</taxon>
        <taxon>Actinomycetota</taxon>
        <taxon>Actinomycetes</taxon>
        <taxon>Mycobacteriales</taxon>
        <taxon>Nocardiaceae</taxon>
        <taxon>Nocardia</taxon>
    </lineage>
</organism>
<dbReference type="Gene3D" id="3.40.50.300">
    <property type="entry name" value="P-loop containing nucleotide triphosphate hydrolases"/>
    <property type="match status" value="2"/>
</dbReference>
<feature type="binding site" evidence="7">
    <location>
        <begin position="226"/>
        <end position="233"/>
    </location>
    <ligand>
        <name>ATP</name>
        <dbReference type="ChEBI" id="CHEBI:30616"/>
    </ligand>
</feature>
<evidence type="ECO:0000256" key="4">
    <source>
        <dbReference type="ARBA" id="ARBA00022806"/>
    </source>
</evidence>
<keyword evidence="3 7" id="KW-0378">Hydrolase</keyword>
<dbReference type="InterPro" id="IPR013986">
    <property type="entry name" value="DExx_box_DNA_helicase_dom_sf"/>
</dbReference>
<keyword evidence="6" id="KW-0234">DNA repair</keyword>
<dbReference type="SUPFAM" id="SSF52540">
    <property type="entry name" value="P-loop containing nucleoside triphosphate hydrolases"/>
    <property type="match status" value="1"/>
</dbReference>
<evidence type="ECO:0000256" key="3">
    <source>
        <dbReference type="ARBA" id="ARBA00022801"/>
    </source>
</evidence>
<dbReference type="GO" id="GO:0003677">
    <property type="term" value="F:DNA binding"/>
    <property type="evidence" value="ECO:0007669"/>
    <property type="project" value="InterPro"/>
</dbReference>
<dbReference type="InterPro" id="IPR014016">
    <property type="entry name" value="UvrD-like_ATP-bd"/>
</dbReference>
<dbReference type="EMBL" id="BMMW01000004">
    <property type="protein sequence ID" value="GGK62184.1"/>
    <property type="molecule type" value="Genomic_DNA"/>
</dbReference>
<dbReference type="PANTHER" id="PTHR11070">
    <property type="entry name" value="UVRD / RECB / PCRA DNA HELICASE FAMILY MEMBER"/>
    <property type="match status" value="1"/>
</dbReference>
<feature type="domain" description="UvrD-like helicase ATP-binding" evidence="8">
    <location>
        <begin position="205"/>
        <end position="497"/>
    </location>
</feature>
<dbReference type="Gene3D" id="1.10.10.160">
    <property type="match status" value="1"/>
</dbReference>
<keyword evidence="10" id="KW-1185">Reference proteome</keyword>
<dbReference type="InterPro" id="IPR000212">
    <property type="entry name" value="DNA_helicase_UvrD/REP"/>
</dbReference>